<evidence type="ECO:0000256" key="3">
    <source>
        <dbReference type="ARBA" id="ARBA00023038"/>
    </source>
</evidence>
<gene>
    <name evidence="5" type="ORF">XAT740_LOCUS54074</name>
</gene>
<sequence length="257" mass="28541">LWHGSCLACEVCGTSLTNETIRTADGVKPFCPMHYATDDQIIIDEGQHWLNKKETITDTSTAEADEVEFNNPVPMDTEDAAKSRSTFGMHSTALTTQVTEGSDFQTMLSSKGATRTYFLELAARNIAPELWSIDQVSRWLSSVDLHEFSEAFRQNEIDGSLLLSDGLDDGILTKLIPQIKSQIRFNAERKKLRTKQQEQALTNPKIGTDDIHIKLQSVAISDTVPTKEISSSDYKKSFIVLDAQSNNIQGWKSLPAG</sequence>
<evidence type="ECO:0000256" key="1">
    <source>
        <dbReference type="ARBA" id="ARBA00022723"/>
    </source>
</evidence>
<evidence type="ECO:0000259" key="4">
    <source>
        <dbReference type="PROSITE" id="PS50105"/>
    </source>
</evidence>
<feature type="non-terminal residue" evidence="5">
    <location>
        <position position="1"/>
    </location>
</feature>
<evidence type="ECO:0000313" key="5">
    <source>
        <dbReference type="EMBL" id="CAF1645584.1"/>
    </source>
</evidence>
<protein>
    <recommendedName>
        <fullName evidence="4">SAM domain-containing protein</fullName>
    </recommendedName>
</protein>
<dbReference type="InterPro" id="IPR013761">
    <property type="entry name" value="SAM/pointed_sf"/>
</dbReference>
<keyword evidence="6" id="KW-1185">Reference proteome</keyword>
<name>A0A816EG71_ADIRI</name>
<dbReference type="GO" id="GO:0046872">
    <property type="term" value="F:metal ion binding"/>
    <property type="evidence" value="ECO:0007669"/>
    <property type="project" value="UniProtKB-KW"/>
</dbReference>
<evidence type="ECO:0000313" key="6">
    <source>
        <dbReference type="Proteomes" id="UP000663828"/>
    </source>
</evidence>
<dbReference type="AlphaFoldDB" id="A0A816EG71"/>
<dbReference type="Pfam" id="PF07647">
    <property type="entry name" value="SAM_2"/>
    <property type="match status" value="1"/>
</dbReference>
<proteinExistence type="predicted"/>
<dbReference type="InterPro" id="IPR001660">
    <property type="entry name" value="SAM"/>
</dbReference>
<keyword evidence="2" id="KW-0862">Zinc</keyword>
<dbReference type="InterPro" id="IPR001781">
    <property type="entry name" value="Znf_LIM"/>
</dbReference>
<accession>A0A816EG71</accession>
<dbReference type="PROSITE" id="PS50105">
    <property type="entry name" value="SAM_DOMAIN"/>
    <property type="match status" value="1"/>
</dbReference>
<dbReference type="Proteomes" id="UP000663828">
    <property type="component" value="Unassembled WGS sequence"/>
</dbReference>
<organism evidence="5 6">
    <name type="scientific">Adineta ricciae</name>
    <name type="common">Rotifer</name>
    <dbReference type="NCBI Taxonomy" id="249248"/>
    <lineage>
        <taxon>Eukaryota</taxon>
        <taxon>Metazoa</taxon>
        <taxon>Spiralia</taxon>
        <taxon>Gnathifera</taxon>
        <taxon>Rotifera</taxon>
        <taxon>Eurotatoria</taxon>
        <taxon>Bdelloidea</taxon>
        <taxon>Adinetida</taxon>
        <taxon>Adinetidae</taxon>
        <taxon>Adineta</taxon>
    </lineage>
</organism>
<dbReference type="Pfam" id="PF00412">
    <property type="entry name" value="LIM"/>
    <property type="match status" value="1"/>
</dbReference>
<dbReference type="SUPFAM" id="SSF47769">
    <property type="entry name" value="SAM/Pointed domain"/>
    <property type="match status" value="1"/>
</dbReference>
<keyword evidence="1" id="KW-0479">Metal-binding</keyword>
<feature type="domain" description="SAM" evidence="4">
    <location>
        <begin position="131"/>
        <end position="162"/>
    </location>
</feature>
<evidence type="ECO:0000256" key="2">
    <source>
        <dbReference type="ARBA" id="ARBA00022833"/>
    </source>
</evidence>
<dbReference type="Gene3D" id="1.10.150.50">
    <property type="entry name" value="Transcription Factor, Ets-1"/>
    <property type="match status" value="1"/>
</dbReference>
<reference evidence="5" key="1">
    <citation type="submission" date="2021-02" db="EMBL/GenBank/DDBJ databases">
        <authorList>
            <person name="Nowell W R."/>
        </authorList>
    </citation>
    <scope>NUCLEOTIDE SEQUENCE</scope>
</reference>
<keyword evidence="3" id="KW-0440">LIM domain</keyword>
<dbReference type="Gene3D" id="2.10.110.10">
    <property type="entry name" value="Cysteine Rich Protein"/>
    <property type="match status" value="1"/>
</dbReference>
<comment type="caution">
    <text evidence="5">The sequence shown here is derived from an EMBL/GenBank/DDBJ whole genome shotgun (WGS) entry which is preliminary data.</text>
</comment>
<dbReference type="EMBL" id="CAJNOR010009533">
    <property type="protein sequence ID" value="CAF1645584.1"/>
    <property type="molecule type" value="Genomic_DNA"/>
</dbReference>